<proteinExistence type="predicted"/>
<keyword evidence="2" id="KW-1185">Reference proteome</keyword>
<dbReference type="AlphaFoldDB" id="G7YMI9"/>
<protein>
    <submittedName>
        <fullName evidence="1">Uncharacterized protein</fullName>
    </submittedName>
</protein>
<accession>G7YMI9</accession>
<organism evidence="1 2">
    <name type="scientific">Clonorchis sinensis</name>
    <name type="common">Chinese liver fluke</name>
    <dbReference type="NCBI Taxonomy" id="79923"/>
    <lineage>
        <taxon>Eukaryota</taxon>
        <taxon>Metazoa</taxon>
        <taxon>Spiralia</taxon>
        <taxon>Lophotrochozoa</taxon>
        <taxon>Platyhelminthes</taxon>
        <taxon>Trematoda</taxon>
        <taxon>Digenea</taxon>
        <taxon>Opisthorchiida</taxon>
        <taxon>Opisthorchiata</taxon>
        <taxon>Opisthorchiidae</taxon>
        <taxon>Clonorchis</taxon>
    </lineage>
</organism>
<reference evidence="1" key="1">
    <citation type="journal article" date="2011" name="Genome Biol.">
        <title>The draft genome of the carcinogenic human liver fluke Clonorchis sinensis.</title>
        <authorList>
            <person name="Wang X."/>
            <person name="Chen W."/>
            <person name="Huang Y."/>
            <person name="Sun J."/>
            <person name="Men J."/>
            <person name="Liu H."/>
            <person name="Luo F."/>
            <person name="Guo L."/>
            <person name="Lv X."/>
            <person name="Deng C."/>
            <person name="Zhou C."/>
            <person name="Fan Y."/>
            <person name="Li X."/>
            <person name="Huang L."/>
            <person name="Hu Y."/>
            <person name="Liang C."/>
            <person name="Hu X."/>
            <person name="Xu J."/>
            <person name="Yu X."/>
        </authorList>
    </citation>
    <scope>NUCLEOTIDE SEQUENCE [LARGE SCALE GENOMIC DNA]</scope>
    <source>
        <strain evidence="1">Henan</strain>
    </source>
</reference>
<sequence length="266" mass="30439">MDEYASIIKNERFGWVPRLITSYFPISTSKSKYPRLRDYRDFRPVREKRTRGVNRLNKPEAIVDRKLHRIIISGWFDIWFVMQLGFLADSLCEEPAKVYHGFHKGDILVRMNEMIGGTAKVLTTGEAIDLNVHCKLSSVHNTDLCLTAIVFSLRHHNPHEREVEHTQYAAASPDAFFPYRTLVPAATVSITGKRECGTYNEALETKTFRSANETLPLYERHHTDAQSYIFDIFPEVCGTAKSSVTQRLCTYGVCQQAEEPGVTGYR</sequence>
<dbReference type="EMBL" id="DF143763">
    <property type="protein sequence ID" value="GAA54170.1"/>
    <property type="molecule type" value="Genomic_DNA"/>
</dbReference>
<evidence type="ECO:0000313" key="1">
    <source>
        <dbReference type="EMBL" id="GAA54170.1"/>
    </source>
</evidence>
<dbReference type="Proteomes" id="UP000008909">
    <property type="component" value="Unassembled WGS sequence"/>
</dbReference>
<reference key="2">
    <citation type="submission" date="2011-10" db="EMBL/GenBank/DDBJ databases">
        <title>The genome and transcriptome sequence of Clonorchis sinensis provide insights into the carcinogenic liver fluke.</title>
        <authorList>
            <person name="Wang X."/>
            <person name="Huang Y."/>
            <person name="Chen W."/>
            <person name="Liu H."/>
            <person name="Guo L."/>
            <person name="Chen Y."/>
            <person name="Luo F."/>
            <person name="Zhou W."/>
            <person name="Sun J."/>
            <person name="Mao Q."/>
            <person name="Liang P."/>
            <person name="Zhou C."/>
            <person name="Tian Y."/>
            <person name="Men J."/>
            <person name="Lv X."/>
            <person name="Huang L."/>
            <person name="Zhou J."/>
            <person name="Hu Y."/>
            <person name="Li R."/>
            <person name="Zhang F."/>
            <person name="Lei H."/>
            <person name="Li X."/>
            <person name="Hu X."/>
            <person name="Liang C."/>
            <person name="Xu J."/>
            <person name="Wu Z."/>
            <person name="Yu X."/>
        </authorList>
    </citation>
    <scope>NUCLEOTIDE SEQUENCE</scope>
    <source>
        <strain>Henan</strain>
    </source>
</reference>
<evidence type="ECO:0000313" key="2">
    <source>
        <dbReference type="Proteomes" id="UP000008909"/>
    </source>
</evidence>
<name>G7YMI9_CLOSI</name>
<gene>
    <name evidence="1" type="ORF">CLF_112462</name>
</gene>